<dbReference type="PROSITE" id="PS50102">
    <property type="entry name" value="RRM"/>
    <property type="match status" value="2"/>
</dbReference>
<organism evidence="5 6">
    <name type="scientific">Zea mays</name>
    <name type="common">Maize</name>
    <dbReference type="NCBI Taxonomy" id="4577"/>
    <lineage>
        <taxon>Eukaryota</taxon>
        <taxon>Viridiplantae</taxon>
        <taxon>Streptophyta</taxon>
        <taxon>Embryophyta</taxon>
        <taxon>Tracheophyta</taxon>
        <taxon>Spermatophyta</taxon>
        <taxon>Magnoliopsida</taxon>
        <taxon>Liliopsida</taxon>
        <taxon>Poales</taxon>
        <taxon>Poaceae</taxon>
        <taxon>PACMAD clade</taxon>
        <taxon>Panicoideae</taxon>
        <taxon>Andropogonodae</taxon>
        <taxon>Andropogoneae</taxon>
        <taxon>Tripsacinae</taxon>
        <taxon>Zea</taxon>
    </lineage>
</organism>
<feature type="domain" description="RRM" evidence="4">
    <location>
        <begin position="262"/>
        <end position="346"/>
    </location>
</feature>
<name>A0A804MX88_MAIZE</name>
<dbReference type="Gramene" id="Zm00001eb118580_T001">
    <property type="protein sequence ID" value="Zm00001eb118580_P001"/>
    <property type="gene ID" value="Zm00001eb118580"/>
</dbReference>
<evidence type="ECO:0000313" key="6">
    <source>
        <dbReference type="Proteomes" id="UP000007305"/>
    </source>
</evidence>
<dbReference type="InParanoid" id="A0A804MX88"/>
<dbReference type="OMA" id="ACVHINI"/>
<dbReference type="GO" id="GO:0003729">
    <property type="term" value="F:mRNA binding"/>
    <property type="evidence" value="ECO:0000318"/>
    <property type="project" value="GO_Central"/>
</dbReference>
<dbReference type="Proteomes" id="UP000007305">
    <property type="component" value="Chromosome 3"/>
</dbReference>
<dbReference type="InterPro" id="IPR035979">
    <property type="entry name" value="RBD_domain_sf"/>
</dbReference>
<accession>A0A804MX88</accession>
<feature type="compositionally biased region" description="Basic and acidic residues" evidence="3">
    <location>
        <begin position="68"/>
        <end position="88"/>
    </location>
</feature>
<reference evidence="5" key="3">
    <citation type="submission" date="2021-05" db="UniProtKB">
        <authorList>
            <consortium name="EnsemblPlants"/>
        </authorList>
    </citation>
    <scope>IDENTIFICATION</scope>
    <source>
        <strain evidence="5">cv. B73</strain>
    </source>
</reference>
<dbReference type="OrthoDB" id="3800936at2759"/>
<dbReference type="Pfam" id="PF00076">
    <property type="entry name" value="RRM_1"/>
    <property type="match status" value="2"/>
</dbReference>
<evidence type="ECO:0000259" key="4">
    <source>
        <dbReference type="PROSITE" id="PS50102"/>
    </source>
</evidence>
<evidence type="ECO:0000256" key="3">
    <source>
        <dbReference type="SAM" id="MobiDB-lite"/>
    </source>
</evidence>
<feature type="domain" description="RRM" evidence="4">
    <location>
        <begin position="182"/>
        <end position="260"/>
    </location>
</feature>
<dbReference type="Gene3D" id="3.30.70.330">
    <property type="match status" value="2"/>
</dbReference>
<dbReference type="FunFam" id="3.30.70.330:FF:000187">
    <property type="entry name" value="Heterogeneous nuclear ribonucleoprotein Q"/>
    <property type="match status" value="1"/>
</dbReference>
<evidence type="ECO:0000256" key="1">
    <source>
        <dbReference type="ARBA" id="ARBA00022884"/>
    </source>
</evidence>
<evidence type="ECO:0007829" key="7">
    <source>
        <dbReference type="PeptideAtlas" id="A0A804MX88"/>
    </source>
</evidence>
<evidence type="ECO:0000256" key="2">
    <source>
        <dbReference type="PROSITE-ProRule" id="PRU00176"/>
    </source>
</evidence>
<keyword evidence="7" id="KW-1267">Proteomics identification</keyword>
<dbReference type="GO" id="GO:0005634">
    <property type="term" value="C:nucleus"/>
    <property type="evidence" value="ECO:0000318"/>
    <property type="project" value="GO_Central"/>
</dbReference>
<dbReference type="SMR" id="A0A804MX88"/>
<feature type="compositionally biased region" description="Low complexity" evidence="3">
    <location>
        <begin position="42"/>
        <end position="52"/>
    </location>
</feature>
<dbReference type="CDD" id="cd00590">
    <property type="entry name" value="RRM_SF"/>
    <property type="match status" value="2"/>
</dbReference>
<dbReference type="InterPro" id="IPR000504">
    <property type="entry name" value="RRM_dom"/>
</dbReference>
<dbReference type="SMART" id="SM00360">
    <property type="entry name" value="RRM"/>
    <property type="match status" value="2"/>
</dbReference>
<feature type="compositionally biased region" description="Basic and acidic residues" evidence="3">
    <location>
        <begin position="32"/>
        <end position="41"/>
    </location>
</feature>
<keyword evidence="1 2" id="KW-0694">RNA-binding</keyword>
<dbReference type="GeneID" id="109943278"/>
<dbReference type="InterPro" id="IPR012677">
    <property type="entry name" value="Nucleotide-bd_a/b_plait_sf"/>
</dbReference>
<evidence type="ECO:0000313" key="5">
    <source>
        <dbReference type="EnsemblPlants" id="Zm00001eb118580_P001"/>
    </source>
</evidence>
<reference evidence="6" key="1">
    <citation type="submission" date="2015-12" db="EMBL/GenBank/DDBJ databases">
        <title>Update maize B73 reference genome by single molecule sequencing technologies.</title>
        <authorList>
            <consortium name="Maize Genome Sequencing Project"/>
            <person name="Ware D."/>
        </authorList>
    </citation>
    <scope>NUCLEOTIDE SEQUENCE [LARGE SCALE GENOMIC DNA]</scope>
    <source>
        <strain evidence="6">cv. B73</strain>
    </source>
</reference>
<dbReference type="AlphaFoldDB" id="A0A804MX88"/>
<feature type="compositionally biased region" description="Acidic residues" evidence="3">
    <location>
        <begin position="89"/>
        <end position="157"/>
    </location>
</feature>
<proteinExistence type="evidence at protein level"/>
<sequence length="356" mass="39952">MGRAPAAAVEEPVVEAPAAAVEVPAVEAQAEESPKVAEELKQQPSPLLSQQPVVEEKDSDGAANSVNRGEDDGVAKEKYEEEDKGERLEFEDEPEYEEEAAVDYDEKDLEQYEEQYEDGDEEVEYTEDVVEVETDIVGEELDEGGVDGEGEGYENDDEEHHVDVDDAEQDEMVKEHRKRKEFEVFVGGLDKDATENDLKKVFGEVGEITEVRQMMNPATKKNKGFAFLRYATVEQARRAVSELKNPMVRGKQCGVAPSHDNDTLFVGNICKTWTKEHLKDKLKSYGVECFEDLLLVEDTNNPGMNRGYALLEFSTRPEAMDGFRILQKRDVVFGVDRSAKVSFADSYPQVDDEIMA</sequence>
<gene>
    <name evidence="5" type="primary">LOC109943278</name>
</gene>
<dbReference type="PANTHER" id="PTHR21245">
    <property type="entry name" value="HETEROGENEOUS NUCLEAR RIBONUCLEOPROTEIN"/>
    <property type="match status" value="1"/>
</dbReference>
<protein>
    <recommendedName>
        <fullName evidence="4">RRM domain-containing protein</fullName>
    </recommendedName>
</protein>
<dbReference type="KEGG" id="zma:109943278"/>
<dbReference type="EnsemblPlants" id="Zm00001eb118580_T001">
    <property type="protein sequence ID" value="Zm00001eb118580_P001"/>
    <property type="gene ID" value="Zm00001eb118580"/>
</dbReference>
<dbReference type="SUPFAM" id="SSF54928">
    <property type="entry name" value="RNA-binding domain, RBD"/>
    <property type="match status" value="1"/>
</dbReference>
<reference evidence="5" key="2">
    <citation type="submission" date="2019-07" db="EMBL/GenBank/DDBJ databases">
        <authorList>
            <person name="Seetharam A."/>
            <person name="Woodhouse M."/>
            <person name="Cannon E."/>
        </authorList>
    </citation>
    <scope>NUCLEOTIDE SEQUENCE [LARGE SCALE GENOMIC DNA]</scope>
    <source>
        <strain evidence="5">cv. B73</strain>
    </source>
</reference>
<feature type="region of interest" description="Disordered" evidence="3">
    <location>
        <begin position="25"/>
        <end position="158"/>
    </location>
</feature>
<keyword evidence="6" id="KW-1185">Reference proteome</keyword>
<dbReference type="RefSeq" id="XP_020401778.1">
    <property type="nucleotide sequence ID" value="XM_020546189.2"/>
</dbReference>